<dbReference type="SUPFAM" id="SSF55073">
    <property type="entry name" value="Nucleotide cyclase"/>
    <property type="match status" value="2"/>
</dbReference>
<evidence type="ECO:0000259" key="3">
    <source>
        <dbReference type="PROSITE" id="PS50125"/>
    </source>
</evidence>
<dbReference type="SUPFAM" id="SSF52540">
    <property type="entry name" value="P-loop containing nucleoside triphosphate hydrolases"/>
    <property type="match status" value="1"/>
</dbReference>
<dbReference type="GO" id="GO:0005737">
    <property type="term" value="C:cytoplasm"/>
    <property type="evidence" value="ECO:0007669"/>
    <property type="project" value="TreeGrafter"/>
</dbReference>
<dbReference type="InterPro" id="IPR001054">
    <property type="entry name" value="A/G_cyclase"/>
</dbReference>
<reference evidence="4" key="1">
    <citation type="submission" date="2021-11" db="EMBL/GenBank/DDBJ databases">
        <title>BS-T2-15 a new species belonging to the Comamonadaceae family isolated from the soil of a French oak forest.</title>
        <authorList>
            <person name="Mieszkin S."/>
            <person name="Alain K."/>
        </authorList>
    </citation>
    <scope>NUCLEOTIDE SEQUENCE</scope>
    <source>
        <strain evidence="4">BS-T2-15</strain>
    </source>
</reference>
<gene>
    <name evidence="4" type="ORF">LPC04_04725</name>
</gene>
<dbReference type="PANTHER" id="PTHR16305:SF28">
    <property type="entry name" value="GUANYLATE CYCLASE DOMAIN-CONTAINING PROTEIN"/>
    <property type="match status" value="1"/>
</dbReference>
<dbReference type="GO" id="GO:0009190">
    <property type="term" value="P:cyclic nucleotide biosynthetic process"/>
    <property type="evidence" value="ECO:0007669"/>
    <property type="project" value="InterPro"/>
</dbReference>
<comment type="caution">
    <text evidence="4">The sequence shown here is derived from an EMBL/GenBank/DDBJ whole genome shotgun (WGS) entry which is preliminary data.</text>
</comment>
<dbReference type="RefSeq" id="WP_275681027.1">
    <property type="nucleotide sequence ID" value="NZ_JAJLJH010000001.1"/>
</dbReference>
<dbReference type="Proteomes" id="UP001139353">
    <property type="component" value="Unassembled WGS sequence"/>
</dbReference>
<feature type="domain" description="Guanylate cyclase" evidence="3">
    <location>
        <begin position="276"/>
        <end position="398"/>
    </location>
</feature>
<keyword evidence="5" id="KW-1185">Reference proteome</keyword>
<evidence type="ECO:0000313" key="4">
    <source>
        <dbReference type="EMBL" id="MCK9685009.1"/>
    </source>
</evidence>
<dbReference type="PROSITE" id="PS50125">
    <property type="entry name" value="GUANYLATE_CYCLASE_2"/>
    <property type="match status" value="2"/>
</dbReference>
<keyword evidence="1" id="KW-0547">Nucleotide-binding</keyword>
<dbReference type="CDD" id="cd07302">
    <property type="entry name" value="CHD"/>
    <property type="match status" value="2"/>
</dbReference>
<evidence type="ECO:0000313" key="5">
    <source>
        <dbReference type="Proteomes" id="UP001139353"/>
    </source>
</evidence>
<dbReference type="Pfam" id="PF00211">
    <property type="entry name" value="Guanylate_cyc"/>
    <property type="match status" value="1"/>
</dbReference>
<dbReference type="GO" id="GO:0004016">
    <property type="term" value="F:adenylate cyclase activity"/>
    <property type="evidence" value="ECO:0007669"/>
    <property type="project" value="TreeGrafter"/>
</dbReference>
<dbReference type="GO" id="GO:0035556">
    <property type="term" value="P:intracellular signal transduction"/>
    <property type="evidence" value="ECO:0007669"/>
    <property type="project" value="InterPro"/>
</dbReference>
<dbReference type="SMART" id="SM00044">
    <property type="entry name" value="CYCc"/>
    <property type="match status" value="1"/>
</dbReference>
<dbReference type="EMBL" id="JAJLJH010000001">
    <property type="protein sequence ID" value="MCK9685009.1"/>
    <property type="molecule type" value="Genomic_DNA"/>
</dbReference>
<dbReference type="Gene3D" id="3.30.70.1230">
    <property type="entry name" value="Nucleotide cyclase"/>
    <property type="match status" value="2"/>
</dbReference>
<name>A0A9X2C0R4_9BURK</name>
<dbReference type="InterPro" id="IPR041664">
    <property type="entry name" value="AAA_16"/>
</dbReference>
<dbReference type="Pfam" id="PF13191">
    <property type="entry name" value="AAA_16"/>
    <property type="match status" value="1"/>
</dbReference>
<dbReference type="InterPro" id="IPR029787">
    <property type="entry name" value="Nucleotide_cyclase"/>
</dbReference>
<sequence>MAESHFTGAPTARLNHASAAERASYAPAEVWRHALAAPVAEPPPEGELEAHVGDAAVMFADITGFTPLATRLARRGDAGAEELYRLLNDYFGKVLALVAAHGGEPLKFAGDALLVLWPAKGGDLMQATQRAAACAREIQIGLYRYDAGEGTTLSMRVSVAHGTVAAAELRSGDGAYYVVGGPPMTEVAQAQAQAEAGDTVVCKGEWDRLREAAGEASAGDWPWCLDMLETPPLAPTRLPRWTEQALRRIEGYVPAPIRARLAAGHGKWLAELRQVTVLFVQIADLDHAEPGWLQRLDALMCRVQPIIQRYEGFLKEIVVDDKGVGFIVMFGLPPFSHEDDSVRGTRAALELRNAFAAADHAAAFGLATGRCFCGVVGTDLRREYAVIGDAMNIAARLMESATRMPPANRILCDAATRQGCIGGVEFEALEPLRVKGKDQPIAVARPVRVLDRRGERAASTAIVGRALERAAIERAVQQTAHGEQAHTLLVLGEAGIGKSCVIAELAHRAADSGVAAMRGCGDAVESATPYFAWRGAFTAMFGIEGVDDPALRRSAVERWLGERLAPRAPLLGALFALGGGETPETAGIAGPLRASATHDLLIACLERAAAMRPSCVILEDAHWFDPLSWTLVRDASRQVERLLLAVSSRPRIDPVPPELADLGQVPHCTVLALGPLDDEQTLTLARRRLSAAALDPEVEALIRSRAAGHPFLAEELASSLHETGVVVVDEGLCRFAGNVDVEALAFPDTVRGLVTSRIDRLPPREQLVLKVASVIGPAFVVRLLREIHPVHADLSSLESLLEALRNAALTVLIEPEPELSYGFNHVITHEVAYDLMLFAQRRTLHQAAAEWYERAYSEERPELLALLAHHWTRAGVVARAVSYLDKSAVRSFNMGFASASVELGLQAVRLLGVTLPRARADIVPLIGAELQRIQGLLAGRKPAALMDLPRLADENVGATIGMLLRIEPAVHVSGQGELFALIALRCMSLTLEHGNGPEAPLTYSMFSIVYRAITGDALTAFAFSRLSLDLDARHGKRLFSPVAFIHHYFNDHWLNPVEECLEMAANAADAGFASGDLMYACFNNSAHVIYLAYGGRPLSDVMDLARRNYARNGRRVLNAAYHCVLQLQIAKALAGRTRDLATLTDDEYDEERDLASVCRTDLHEEAGWYYAAKLRLHYLAGDFAAALDCVARALPMIQAIAGQPVESEFAVYRALALLARAQELASQPGTERAGLLDDARAVIGQIRTWAAAGPRAFEHRLLLVEGELGATEGRIAAARDALNTAAEIARGLGQIHYEALAHERCAALLDRAGHPAAASVDAAREACMLWGADALVDRLDRRYA</sequence>
<dbReference type="InterPro" id="IPR027417">
    <property type="entry name" value="P-loop_NTPase"/>
</dbReference>
<accession>A0A9X2C0R4</accession>
<protein>
    <submittedName>
        <fullName evidence="4">AAA family ATPase</fullName>
    </submittedName>
</protein>
<evidence type="ECO:0000256" key="1">
    <source>
        <dbReference type="ARBA" id="ARBA00022741"/>
    </source>
</evidence>
<dbReference type="PANTHER" id="PTHR16305">
    <property type="entry name" value="TESTICULAR SOLUBLE ADENYLYL CYCLASE"/>
    <property type="match status" value="1"/>
</dbReference>
<feature type="domain" description="Guanylate cyclase" evidence="3">
    <location>
        <begin position="56"/>
        <end position="191"/>
    </location>
</feature>
<organism evidence="4 5">
    <name type="scientific">Scleromatobacter humisilvae</name>
    <dbReference type="NCBI Taxonomy" id="2897159"/>
    <lineage>
        <taxon>Bacteria</taxon>
        <taxon>Pseudomonadati</taxon>
        <taxon>Pseudomonadota</taxon>
        <taxon>Betaproteobacteria</taxon>
        <taxon>Burkholderiales</taxon>
        <taxon>Sphaerotilaceae</taxon>
        <taxon>Scleromatobacter</taxon>
    </lineage>
</organism>
<evidence type="ECO:0000256" key="2">
    <source>
        <dbReference type="ARBA" id="ARBA00022840"/>
    </source>
</evidence>
<keyword evidence="2" id="KW-0067">ATP-binding</keyword>
<dbReference type="GO" id="GO:0005524">
    <property type="term" value="F:ATP binding"/>
    <property type="evidence" value="ECO:0007669"/>
    <property type="project" value="UniProtKB-KW"/>
</dbReference>
<proteinExistence type="predicted"/>